<gene>
    <name evidence="1" type="ORF">QI031_00160</name>
</gene>
<evidence type="ECO:0000313" key="2">
    <source>
        <dbReference type="Proteomes" id="UP001223520"/>
    </source>
</evidence>
<dbReference type="RefSeq" id="WP_281483231.1">
    <property type="nucleotide sequence ID" value="NZ_CP124543.1"/>
</dbReference>
<dbReference type="Proteomes" id="UP001223520">
    <property type="component" value="Chromosome"/>
</dbReference>
<dbReference type="KEGG" id="hbq:QI031_00160"/>
<keyword evidence="2" id="KW-1185">Reference proteome</keyword>
<evidence type="ECO:0000313" key="1">
    <source>
        <dbReference type="EMBL" id="WGV25974.1"/>
    </source>
</evidence>
<reference evidence="1 2" key="1">
    <citation type="journal article" date="2023" name="Limnol Oceanogr Lett">
        <title>Environmental adaptations by the intertidal Antarctic cyanobacterium Halotia branconii CENA392 as revealed using long-read genome sequencing.</title>
        <authorList>
            <person name="Dextro R.B."/>
            <person name="Delbaje E."/>
            <person name="Freitas P.N.N."/>
            <person name="Geraldes V."/>
            <person name="Pinto E."/>
            <person name="Long P.F."/>
            <person name="Fiore M.F."/>
        </authorList>
    </citation>
    <scope>NUCLEOTIDE SEQUENCE [LARGE SCALE GENOMIC DNA]</scope>
    <source>
        <strain evidence="1 2">CENA392</strain>
    </source>
</reference>
<sequence>MPLYNPPATFTIPNDTSSSTNKVTNSLNETASEIVPANVNRKGLTIFNTLTQNLYLDTVSTVSTNSYMAKIPAGAFYELPANKIYIGSFYGILATGTGSVEIREFV</sequence>
<dbReference type="EMBL" id="CP124543">
    <property type="protein sequence ID" value="WGV25974.1"/>
    <property type="molecule type" value="Genomic_DNA"/>
</dbReference>
<accession>A0AAJ6NT31</accession>
<organism evidence="1 2">
    <name type="scientific">Halotia branconii CENA392</name>
    <dbReference type="NCBI Taxonomy" id="1539056"/>
    <lineage>
        <taxon>Bacteria</taxon>
        <taxon>Bacillati</taxon>
        <taxon>Cyanobacteriota</taxon>
        <taxon>Cyanophyceae</taxon>
        <taxon>Nostocales</taxon>
        <taxon>Nodulariaceae</taxon>
        <taxon>Halotia</taxon>
    </lineage>
</organism>
<protein>
    <submittedName>
        <fullName evidence="1">Uncharacterized protein</fullName>
    </submittedName>
</protein>
<name>A0AAJ6NT31_9CYAN</name>
<proteinExistence type="predicted"/>
<dbReference type="AlphaFoldDB" id="A0AAJ6NT31"/>